<reference evidence="2 3" key="1">
    <citation type="submission" date="2023-10" db="EMBL/GenBank/DDBJ databases">
        <title>Chromosome-scale genome assembly provides insights into flower coloration mechanisms of Canna indica.</title>
        <authorList>
            <person name="Li C."/>
        </authorList>
    </citation>
    <scope>NUCLEOTIDE SEQUENCE [LARGE SCALE GENOMIC DNA]</scope>
    <source>
        <tissue evidence="2">Flower</tissue>
    </source>
</reference>
<evidence type="ECO:0000256" key="1">
    <source>
        <dbReference type="SAM" id="MobiDB-lite"/>
    </source>
</evidence>
<proteinExistence type="predicted"/>
<dbReference type="AlphaFoldDB" id="A0AAQ3L4D9"/>
<feature type="region of interest" description="Disordered" evidence="1">
    <location>
        <begin position="60"/>
        <end position="95"/>
    </location>
</feature>
<name>A0AAQ3L4D9_9LILI</name>
<feature type="compositionally biased region" description="Polar residues" evidence="1">
    <location>
        <begin position="60"/>
        <end position="70"/>
    </location>
</feature>
<accession>A0AAQ3L4D9</accession>
<dbReference type="Proteomes" id="UP001327560">
    <property type="component" value="Chromosome 8"/>
</dbReference>
<sequence length="95" mass="10248">MVNSIQEGRRLIVELIPPILFEGEELIPRIDWERKDAGDDDGIDVDIRSPLLVHVVTTGGSRTHLSSSANGAPPPRREAPCVHGSDTTKGVVLNG</sequence>
<evidence type="ECO:0000313" key="3">
    <source>
        <dbReference type="Proteomes" id="UP001327560"/>
    </source>
</evidence>
<protein>
    <submittedName>
        <fullName evidence="2">Uncharacterized protein</fullName>
    </submittedName>
</protein>
<gene>
    <name evidence="2" type="ORF">Cni_G26759</name>
</gene>
<dbReference type="EMBL" id="CP136897">
    <property type="protein sequence ID" value="WOL17966.1"/>
    <property type="molecule type" value="Genomic_DNA"/>
</dbReference>
<organism evidence="2 3">
    <name type="scientific">Canna indica</name>
    <name type="common">Indian-shot</name>
    <dbReference type="NCBI Taxonomy" id="4628"/>
    <lineage>
        <taxon>Eukaryota</taxon>
        <taxon>Viridiplantae</taxon>
        <taxon>Streptophyta</taxon>
        <taxon>Embryophyta</taxon>
        <taxon>Tracheophyta</taxon>
        <taxon>Spermatophyta</taxon>
        <taxon>Magnoliopsida</taxon>
        <taxon>Liliopsida</taxon>
        <taxon>Zingiberales</taxon>
        <taxon>Cannaceae</taxon>
        <taxon>Canna</taxon>
    </lineage>
</organism>
<keyword evidence="3" id="KW-1185">Reference proteome</keyword>
<evidence type="ECO:0000313" key="2">
    <source>
        <dbReference type="EMBL" id="WOL17966.1"/>
    </source>
</evidence>